<dbReference type="NCBIfam" id="TIGR01988">
    <property type="entry name" value="Ubi-OHases"/>
    <property type="match status" value="1"/>
</dbReference>
<keyword evidence="5" id="KW-0274">FAD</keyword>
<dbReference type="InterPro" id="IPR010971">
    <property type="entry name" value="UbiH/COQ6"/>
</dbReference>
<sequence length="405" mass="46357">MDHYDIVIFGAGIVGLSVACGLQDLGLQVLIIESTLPKTPINTEIISPHAKHFSVLNQASKFLFQHFGIWSNILNINTSTFYRMEMWERDSFGNITFEESLRRNPARSLGYIIENKKVHDFLWQYVKNLHNMTIITSEKVIKVSLKDKKALIFLKKNTVISTNLIIAADGADSSLRQHIKIPLLSWNYKHNALISNIRTEIPHQKTAYQIFHNNSILVFLPLIDPNLGAIIWSLLPEKAEYLAGTSEALFNQHLSVNFDVKLGLCNAEGMRQVLPLQGCYTHKFIFNRLVLVGNSAHTIYPLSDQGLNLGLMDAAELIGEIRRLHHQGKDIGQHQHLRRYERRRKYSTFQTLIGTEGCYRIFIGENLRKKFLRDSLLTIINQLPSIKSYLLKNAQGMTNIPNWLR</sequence>
<comment type="pathway">
    <text evidence="2">Cofactor biosynthesis; ubiquinone biosynthesis.</text>
</comment>
<dbReference type="OrthoDB" id="9769565at2"/>
<dbReference type="GO" id="GO:0019168">
    <property type="term" value="F:2-polyprenylphenol 6-hydroxylase activity"/>
    <property type="evidence" value="ECO:0007669"/>
    <property type="project" value="TreeGrafter"/>
</dbReference>
<evidence type="ECO:0000256" key="1">
    <source>
        <dbReference type="ARBA" id="ARBA00001974"/>
    </source>
</evidence>
<comment type="cofactor">
    <cofactor evidence="1">
        <name>FAD</name>
        <dbReference type="ChEBI" id="CHEBI:57692"/>
    </cofactor>
</comment>
<dbReference type="GO" id="GO:0071949">
    <property type="term" value="F:FAD binding"/>
    <property type="evidence" value="ECO:0007669"/>
    <property type="project" value="InterPro"/>
</dbReference>
<dbReference type="InterPro" id="IPR036188">
    <property type="entry name" value="FAD/NAD-bd_sf"/>
</dbReference>
<dbReference type="Proteomes" id="UP000294392">
    <property type="component" value="Chromosome"/>
</dbReference>
<dbReference type="GO" id="GO:0006744">
    <property type="term" value="P:ubiquinone biosynthetic process"/>
    <property type="evidence" value="ECO:0007669"/>
    <property type="project" value="UniProtKB-UniPathway"/>
</dbReference>
<evidence type="ECO:0000313" key="9">
    <source>
        <dbReference type="EMBL" id="VFP88674.1"/>
    </source>
</evidence>
<dbReference type="PANTHER" id="PTHR43876:SF7">
    <property type="entry name" value="UBIQUINONE BIOSYNTHESIS MONOOXYGENASE COQ6, MITOCHONDRIAL"/>
    <property type="match status" value="1"/>
</dbReference>
<dbReference type="RefSeq" id="WP_157990629.1">
    <property type="nucleotide sequence ID" value="NZ_LR217735.1"/>
</dbReference>
<dbReference type="PRINTS" id="PR00420">
    <property type="entry name" value="RNGMNOXGNASE"/>
</dbReference>
<keyword evidence="6 9" id="KW-0560">Oxidoreductase</keyword>
<dbReference type="PANTHER" id="PTHR43876">
    <property type="entry name" value="UBIQUINONE BIOSYNTHESIS MONOOXYGENASE COQ6, MITOCHONDRIAL"/>
    <property type="match status" value="1"/>
</dbReference>
<protein>
    <submittedName>
        <fullName evidence="9">2-octaprenylphenol hydroxylase</fullName>
        <ecNumber evidence="9">1.14.13.-</ecNumber>
    </submittedName>
</protein>
<gene>
    <name evidence="9" type="primary">ubiI</name>
    <name evidence="9" type="ORF">ERCISPPA3004_636</name>
</gene>
<keyword evidence="7" id="KW-0503">Monooxygenase</keyword>
<dbReference type="EC" id="1.14.13.-" evidence="9"/>
<accession>A0A451DPD8</accession>
<evidence type="ECO:0000313" key="10">
    <source>
        <dbReference type="Proteomes" id="UP000294392"/>
    </source>
</evidence>
<name>A0A451DPD8_9GAMM</name>
<evidence type="ECO:0000256" key="3">
    <source>
        <dbReference type="ARBA" id="ARBA00005349"/>
    </source>
</evidence>
<dbReference type="UniPathway" id="UPA00232"/>
<dbReference type="AlphaFoldDB" id="A0A451DPD8"/>
<evidence type="ECO:0000256" key="4">
    <source>
        <dbReference type="ARBA" id="ARBA00022630"/>
    </source>
</evidence>
<keyword evidence="4" id="KW-0285">Flavoprotein</keyword>
<dbReference type="EMBL" id="LR217735">
    <property type="protein sequence ID" value="VFP88674.1"/>
    <property type="molecule type" value="Genomic_DNA"/>
</dbReference>
<comment type="similarity">
    <text evidence="3">Belongs to the UbiH/COQ6 family.</text>
</comment>
<reference evidence="9 10" key="1">
    <citation type="submission" date="2019-02" db="EMBL/GenBank/DDBJ databases">
        <authorList>
            <person name="Manzano-Marin A."/>
            <person name="Manzano-Marin A."/>
        </authorList>
    </citation>
    <scope>NUCLEOTIDE SEQUENCE [LARGE SCALE GENOMIC DNA]</scope>
    <source>
        <strain evidence="9 10">ErCisplendens</strain>
    </source>
</reference>
<dbReference type="SUPFAM" id="SSF51905">
    <property type="entry name" value="FAD/NAD(P)-binding domain"/>
    <property type="match status" value="1"/>
</dbReference>
<dbReference type="Gene3D" id="3.50.50.60">
    <property type="entry name" value="FAD/NAD(P)-binding domain"/>
    <property type="match status" value="2"/>
</dbReference>
<evidence type="ECO:0000256" key="6">
    <source>
        <dbReference type="ARBA" id="ARBA00023002"/>
    </source>
</evidence>
<evidence type="ECO:0000256" key="2">
    <source>
        <dbReference type="ARBA" id="ARBA00004749"/>
    </source>
</evidence>
<dbReference type="InterPro" id="IPR002938">
    <property type="entry name" value="FAD-bd"/>
</dbReference>
<evidence type="ECO:0000256" key="5">
    <source>
        <dbReference type="ARBA" id="ARBA00022827"/>
    </source>
</evidence>
<organism evidence="9 10">
    <name type="scientific">Candidatus Erwinia haradaeae</name>
    <dbReference type="NCBI Taxonomy" id="1922217"/>
    <lineage>
        <taxon>Bacteria</taxon>
        <taxon>Pseudomonadati</taxon>
        <taxon>Pseudomonadota</taxon>
        <taxon>Gammaproteobacteria</taxon>
        <taxon>Enterobacterales</taxon>
        <taxon>Erwiniaceae</taxon>
        <taxon>Erwinia</taxon>
    </lineage>
</organism>
<evidence type="ECO:0000256" key="7">
    <source>
        <dbReference type="ARBA" id="ARBA00023033"/>
    </source>
</evidence>
<dbReference type="InterPro" id="IPR051205">
    <property type="entry name" value="UbiH/COQ6_monooxygenase"/>
</dbReference>
<evidence type="ECO:0000259" key="8">
    <source>
        <dbReference type="Pfam" id="PF01494"/>
    </source>
</evidence>
<feature type="domain" description="FAD-binding" evidence="8">
    <location>
        <begin position="4"/>
        <end position="345"/>
    </location>
</feature>
<dbReference type="Pfam" id="PF01494">
    <property type="entry name" value="FAD_binding_3"/>
    <property type="match status" value="1"/>
</dbReference>
<proteinExistence type="inferred from homology"/>